<organism evidence="10 11">
    <name type="scientific">Leishmania panamensis</name>
    <dbReference type="NCBI Taxonomy" id="5679"/>
    <lineage>
        <taxon>Eukaryota</taxon>
        <taxon>Discoba</taxon>
        <taxon>Euglenozoa</taxon>
        <taxon>Kinetoplastea</taxon>
        <taxon>Metakinetoplastina</taxon>
        <taxon>Trypanosomatida</taxon>
        <taxon>Trypanosomatidae</taxon>
        <taxon>Leishmaniinae</taxon>
        <taxon>Leishmania</taxon>
        <taxon>Leishmania guyanensis species complex</taxon>
    </lineage>
</organism>
<feature type="domain" description="RRM" evidence="9">
    <location>
        <begin position="42"/>
        <end position="120"/>
    </location>
</feature>
<evidence type="ECO:0000256" key="5">
    <source>
        <dbReference type="ARBA" id="ARBA00023187"/>
    </source>
</evidence>
<dbReference type="PANTHER" id="PTHR18847">
    <property type="entry name" value="20 KD NUCLEAR CAP BINDING PROTEIN"/>
    <property type="match status" value="1"/>
</dbReference>
<evidence type="ECO:0000256" key="3">
    <source>
        <dbReference type="ARBA" id="ARBA00022664"/>
    </source>
</evidence>
<dbReference type="InterPro" id="IPR012677">
    <property type="entry name" value="Nucleotide-bd_a/b_plait_sf"/>
</dbReference>
<evidence type="ECO:0000256" key="7">
    <source>
        <dbReference type="PROSITE-ProRule" id="PRU00176"/>
    </source>
</evidence>
<keyword evidence="3 8" id="KW-0507">mRNA processing</keyword>
<comment type="similarity">
    <text evidence="2 8">Belongs to the RRM NCBP2 family.</text>
</comment>
<dbReference type="PROSITE" id="PS50102">
    <property type="entry name" value="RRM"/>
    <property type="match status" value="1"/>
</dbReference>
<dbReference type="PANTHER" id="PTHR18847:SF0">
    <property type="entry name" value="NUCLEAR CAP-BINDING PROTEIN SUBUNIT 2"/>
    <property type="match status" value="1"/>
</dbReference>
<keyword evidence="4 7" id="KW-0694">RNA-binding</keyword>
<dbReference type="InterPro" id="IPR027157">
    <property type="entry name" value="NCBP2"/>
</dbReference>
<name>A0A088RWJ0_LEIPA</name>
<keyword evidence="6 8" id="KW-0539">Nucleus</keyword>
<dbReference type="VEuPathDB" id="TriTrypDB:LPAL13_300010900"/>
<evidence type="ECO:0000256" key="8">
    <source>
        <dbReference type="RuleBase" id="RU364036"/>
    </source>
</evidence>
<dbReference type="InterPro" id="IPR000504">
    <property type="entry name" value="RRM_dom"/>
</dbReference>
<comment type="subcellular location">
    <subcellularLocation>
        <location evidence="1 8">Nucleus</location>
    </subcellularLocation>
</comment>
<dbReference type="SUPFAM" id="SSF54928">
    <property type="entry name" value="RNA-binding domain, RBD"/>
    <property type="match status" value="1"/>
</dbReference>
<keyword evidence="11" id="KW-1185">Reference proteome</keyword>
<dbReference type="Gene3D" id="3.30.70.330">
    <property type="match status" value="1"/>
</dbReference>
<sequence>MSSDLVDKVPRMQYVDRHELLRSLLTAEEFQERRQEQLNYSTTVYVGNLSFYTTEEQLYSHFSPCGHIRDIVMGLNEATRCPCGFCFVVFESQAAAVLAVQGLDGSLLDDRVVSVSWDVGCDGSRRWGRGAHGGQVVDGIRQNLDEGRGGLGALRRDALGVTASTAEEELVSYEWVAAPPKRRGATTK</sequence>
<evidence type="ECO:0000256" key="6">
    <source>
        <dbReference type="ARBA" id="ARBA00023242"/>
    </source>
</evidence>
<dbReference type="GO" id="GO:0005846">
    <property type="term" value="C:nuclear cap binding complex"/>
    <property type="evidence" value="ECO:0007669"/>
    <property type="project" value="InterPro"/>
</dbReference>
<dbReference type="VEuPathDB" id="TriTrypDB:LPMP_300560"/>
<dbReference type="AlphaFoldDB" id="A0A088RWJ0"/>
<evidence type="ECO:0000313" key="11">
    <source>
        <dbReference type="Proteomes" id="UP000063063"/>
    </source>
</evidence>
<dbReference type="Proteomes" id="UP000063063">
    <property type="component" value="Chromosome 30"/>
</dbReference>
<dbReference type="InterPro" id="IPR035979">
    <property type="entry name" value="RBD_domain_sf"/>
</dbReference>
<dbReference type="FunFam" id="3.30.70.330:FF:000906">
    <property type="entry name" value="Nuclear cap-binding protein subunit 2"/>
    <property type="match status" value="1"/>
</dbReference>
<dbReference type="SMART" id="SM00360">
    <property type="entry name" value="RRM"/>
    <property type="match status" value="1"/>
</dbReference>
<evidence type="ECO:0000256" key="4">
    <source>
        <dbReference type="ARBA" id="ARBA00022884"/>
    </source>
</evidence>
<dbReference type="RefSeq" id="XP_010701091.1">
    <property type="nucleotide sequence ID" value="XM_010702789.1"/>
</dbReference>
<evidence type="ECO:0000259" key="9">
    <source>
        <dbReference type="PROSITE" id="PS50102"/>
    </source>
</evidence>
<protein>
    <recommendedName>
        <fullName evidence="8">Nuclear cap-binding protein subunit 2</fullName>
    </recommendedName>
    <alternativeName>
        <fullName evidence="8">20 kDa nuclear cap-binding protein</fullName>
    </alternativeName>
</protein>
<dbReference type="eggNOG" id="KOG0121">
    <property type="taxonomic scope" value="Eukaryota"/>
</dbReference>
<evidence type="ECO:0000313" key="10">
    <source>
        <dbReference type="EMBL" id="AIO00291.1"/>
    </source>
</evidence>
<dbReference type="GO" id="GO:0045292">
    <property type="term" value="P:mRNA cis splicing, via spliceosome"/>
    <property type="evidence" value="ECO:0007669"/>
    <property type="project" value="InterPro"/>
</dbReference>
<evidence type="ECO:0000256" key="1">
    <source>
        <dbReference type="ARBA" id="ARBA00004123"/>
    </source>
</evidence>
<dbReference type="GeneID" id="22577110"/>
<dbReference type="InterPro" id="IPR034148">
    <property type="entry name" value="NCBP2_RRM"/>
</dbReference>
<proteinExistence type="inferred from homology"/>
<accession>A0A088RWJ0</accession>
<dbReference type="CDD" id="cd12240">
    <property type="entry name" value="RRM_NCBP2"/>
    <property type="match status" value="1"/>
</dbReference>
<gene>
    <name evidence="10" type="ORF">LPMP_300560</name>
</gene>
<dbReference type="EMBL" id="CP009399">
    <property type="protein sequence ID" value="AIO00291.1"/>
    <property type="molecule type" value="Genomic_DNA"/>
</dbReference>
<dbReference type="GO" id="GO:0005634">
    <property type="term" value="C:nucleus"/>
    <property type="evidence" value="ECO:0007669"/>
    <property type="project" value="UniProtKB-SubCell"/>
</dbReference>
<reference evidence="10 11" key="1">
    <citation type="journal article" date="2015" name="Sci. Rep.">
        <title>The genome of Leishmania panamensis: insights into genomics of the L. (Viannia) subgenus.</title>
        <authorList>
            <person name="Llanes A."/>
            <person name="Restrepo C.M."/>
            <person name="Vecchio G.D."/>
            <person name="Anguizola F.J."/>
            <person name="Lleonart R."/>
        </authorList>
    </citation>
    <scope>NUCLEOTIDE SEQUENCE [LARGE SCALE GENOMIC DNA]</scope>
    <source>
        <strain evidence="10 11">MHOM/PA/94/PSC-1</strain>
    </source>
</reference>
<dbReference type="KEGG" id="lpan:LPMP_300560"/>
<dbReference type="OrthoDB" id="201398at2759"/>
<keyword evidence="5 8" id="KW-0508">mRNA splicing</keyword>
<evidence type="ECO:0000256" key="2">
    <source>
        <dbReference type="ARBA" id="ARBA00010725"/>
    </source>
</evidence>
<dbReference type="GO" id="GO:0000339">
    <property type="term" value="F:RNA cap binding"/>
    <property type="evidence" value="ECO:0007669"/>
    <property type="project" value="InterPro"/>
</dbReference>
<dbReference type="Pfam" id="PF00076">
    <property type="entry name" value="RRM_1"/>
    <property type="match status" value="1"/>
</dbReference>